<dbReference type="STRING" id="56857.A0A200PQ62"/>
<feature type="compositionally biased region" description="Basic and acidic residues" evidence="1">
    <location>
        <begin position="83"/>
        <end position="105"/>
    </location>
</feature>
<feature type="region of interest" description="Disordered" evidence="1">
    <location>
        <begin position="492"/>
        <end position="511"/>
    </location>
</feature>
<reference evidence="2 3" key="1">
    <citation type="journal article" date="2017" name="Mol. Plant">
        <title>The Genome of Medicinal Plant Macleaya cordata Provides New Insights into Benzylisoquinoline Alkaloids Metabolism.</title>
        <authorList>
            <person name="Liu X."/>
            <person name="Liu Y."/>
            <person name="Huang P."/>
            <person name="Ma Y."/>
            <person name="Qing Z."/>
            <person name="Tang Q."/>
            <person name="Cao H."/>
            <person name="Cheng P."/>
            <person name="Zheng Y."/>
            <person name="Yuan Z."/>
            <person name="Zhou Y."/>
            <person name="Liu J."/>
            <person name="Tang Z."/>
            <person name="Zhuo Y."/>
            <person name="Zhang Y."/>
            <person name="Yu L."/>
            <person name="Huang J."/>
            <person name="Yang P."/>
            <person name="Peng Q."/>
            <person name="Zhang J."/>
            <person name="Jiang W."/>
            <person name="Zhang Z."/>
            <person name="Lin K."/>
            <person name="Ro D.K."/>
            <person name="Chen X."/>
            <person name="Xiong X."/>
            <person name="Shang Y."/>
            <person name="Huang S."/>
            <person name="Zeng J."/>
        </authorList>
    </citation>
    <scope>NUCLEOTIDE SEQUENCE [LARGE SCALE GENOMIC DNA]</scope>
    <source>
        <strain evidence="3">cv. BLH2017</strain>
        <tissue evidence="2">Root</tissue>
    </source>
</reference>
<evidence type="ECO:0000256" key="1">
    <source>
        <dbReference type="SAM" id="MobiDB-lite"/>
    </source>
</evidence>
<organism evidence="2 3">
    <name type="scientific">Macleaya cordata</name>
    <name type="common">Five-seeded plume-poppy</name>
    <name type="synonym">Bocconia cordata</name>
    <dbReference type="NCBI Taxonomy" id="56857"/>
    <lineage>
        <taxon>Eukaryota</taxon>
        <taxon>Viridiplantae</taxon>
        <taxon>Streptophyta</taxon>
        <taxon>Embryophyta</taxon>
        <taxon>Tracheophyta</taxon>
        <taxon>Spermatophyta</taxon>
        <taxon>Magnoliopsida</taxon>
        <taxon>Ranunculales</taxon>
        <taxon>Papaveraceae</taxon>
        <taxon>Papaveroideae</taxon>
        <taxon>Macleaya</taxon>
    </lineage>
</organism>
<name>A0A200PQ62_MACCD</name>
<dbReference type="EMBL" id="MVGT01004338">
    <property type="protein sequence ID" value="OVA00355.1"/>
    <property type="molecule type" value="Genomic_DNA"/>
</dbReference>
<feature type="region of interest" description="Disordered" evidence="1">
    <location>
        <begin position="380"/>
        <end position="403"/>
    </location>
</feature>
<feature type="compositionally biased region" description="Basic residues" evidence="1">
    <location>
        <begin position="106"/>
        <end position="122"/>
    </location>
</feature>
<dbReference type="FunCoup" id="A0A200PQ62">
    <property type="interactions" value="689"/>
</dbReference>
<accession>A0A200PQ62</accession>
<dbReference type="Proteomes" id="UP000195402">
    <property type="component" value="Unassembled WGS sequence"/>
</dbReference>
<dbReference type="AlphaFoldDB" id="A0A200PQ62"/>
<proteinExistence type="predicted"/>
<feature type="compositionally biased region" description="Basic and acidic residues" evidence="1">
    <location>
        <begin position="257"/>
        <end position="315"/>
    </location>
</feature>
<dbReference type="OMA" id="EQKTMTV"/>
<keyword evidence="3" id="KW-1185">Reference proteome</keyword>
<comment type="caution">
    <text evidence="2">The sequence shown here is derived from an EMBL/GenBank/DDBJ whole genome shotgun (WGS) entry which is preliminary data.</text>
</comment>
<protein>
    <submittedName>
        <fullName evidence="2">Uncharacterized protein</fullName>
    </submittedName>
</protein>
<feature type="compositionally biased region" description="Basic and acidic residues" evidence="1">
    <location>
        <begin position="146"/>
        <end position="162"/>
    </location>
</feature>
<evidence type="ECO:0000313" key="3">
    <source>
        <dbReference type="Proteomes" id="UP000195402"/>
    </source>
</evidence>
<feature type="region of interest" description="Disordered" evidence="1">
    <location>
        <begin position="218"/>
        <end position="237"/>
    </location>
</feature>
<sequence>MAAGNSSSRRKSSSSHKKKTSKISSEVSLSVSSSDSEDDYRSRRARSRTRRDEKGSRKRVRRSSSSPEDSRDSPHRRKKKGSKKSEHSRDSKKKDLKGKDKEVSIARKKTHKVKRTKVRSRREKSVDSVSSGSRSWSTRRGGSSGSEEREFERSRGRSEGREKKGKRSSGKMNKGRDDYRSRSRSCSPFSGYDNESSYCSEERFSRENYSKRIRSVLTVANGSNEAEGRDHYKDDNKAEIIQAYDDCPSCRSNDSYDGGRNKDYSHHTHVVSEKKRKPDDLKVEETFIPKTRTTEFTKSSNEDPKKFEASTRIDSPEGNDLESLLRQKALEKFEASTGIDSSEGNDLESILRQKALENLKKFRGGLHTNVKALGVRSHVSENGVKQPSTAKADTTKTGFHKEGRGVAGSKEMVSQNMKNVGMPLMERKSATLKDDGQILDKNHNQHESRAQPNTTHVVLGTGDSSMDQMVAVKATEKNSTNVGVITNKATQDTSRIKDESSCDHSIVNQTPATQNSPMAELIEPKNIVDKNVADIPNAANGCSNAHVAEISRACESAAPNASSCITPVSGEHGSNEPGDVAKGSSQFEQKTMSVMRGGELVQVSYKVYIPKKAPALARRKLQR</sequence>
<feature type="region of interest" description="Disordered" evidence="1">
    <location>
        <begin position="247"/>
        <end position="321"/>
    </location>
</feature>
<evidence type="ECO:0000313" key="2">
    <source>
        <dbReference type="EMBL" id="OVA00355.1"/>
    </source>
</evidence>
<feature type="compositionally biased region" description="Basic residues" evidence="1">
    <location>
        <begin position="8"/>
        <end position="21"/>
    </location>
</feature>
<feature type="compositionally biased region" description="Basic and acidic residues" evidence="1">
    <location>
        <begin position="226"/>
        <end position="237"/>
    </location>
</feature>
<dbReference type="InParanoid" id="A0A200PQ62"/>
<dbReference type="PANTHER" id="PTHR36808">
    <property type="entry name" value="TRANSCRIPTIONAL REGULATOR ATRX-LIKE PROTEIN"/>
    <property type="match status" value="1"/>
</dbReference>
<dbReference type="PANTHER" id="PTHR36808:SF1">
    <property type="entry name" value="TRANSCRIPTIONAL REGULATOR ATRX-LIKE PROTEIN"/>
    <property type="match status" value="1"/>
</dbReference>
<feature type="compositionally biased region" description="Polar residues" evidence="1">
    <location>
        <begin position="383"/>
        <end position="397"/>
    </location>
</feature>
<feature type="region of interest" description="Disordered" evidence="1">
    <location>
        <begin position="1"/>
        <end position="205"/>
    </location>
</feature>
<feature type="compositionally biased region" description="Low complexity" evidence="1">
    <location>
        <begin position="22"/>
        <end position="34"/>
    </location>
</feature>
<gene>
    <name evidence="2" type="ORF">BVC80_1183g46</name>
</gene>
<dbReference type="OrthoDB" id="786617at2759"/>
<feature type="compositionally biased region" description="Low complexity" evidence="1">
    <location>
        <begin position="127"/>
        <end position="141"/>
    </location>
</feature>